<feature type="non-terminal residue" evidence="2">
    <location>
        <position position="144"/>
    </location>
</feature>
<reference evidence="2 3" key="1">
    <citation type="submission" date="2020-06" db="EMBL/GenBank/DDBJ databases">
        <title>Altererythrobacter lutimaris sp. nov., a marine bacterium isolated from a tidal flat.</title>
        <authorList>
            <person name="Kim D."/>
            <person name="Yoo Y."/>
            <person name="Kim J.-J."/>
        </authorList>
    </citation>
    <scope>NUCLEOTIDE SEQUENCE [LARGE SCALE GENOMIC DNA]</scope>
    <source>
        <strain evidence="2 3">JGD-16</strain>
    </source>
</reference>
<dbReference type="Pfam" id="PF03050">
    <property type="entry name" value="DDE_Tnp_IS66"/>
    <property type="match status" value="1"/>
</dbReference>
<evidence type="ECO:0000259" key="1">
    <source>
        <dbReference type="Pfam" id="PF03050"/>
    </source>
</evidence>
<organism evidence="2 3">
    <name type="scientific">Altererythrobacter lutimaris</name>
    <dbReference type="NCBI Taxonomy" id="2743979"/>
    <lineage>
        <taxon>Bacteria</taxon>
        <taxon>Pseudomonadati</taxon>
        <taxon>Pseudomonadota</taxon>
        <taxon>Alphaproteobacteria</taxon>
        <taxon>Sphingomonadales</taxon>
        <taxon>Erythrobacteraceae</taxon>
        <taxon>Altererythrobacter</taxon>
    </lineage>
</organism>
<evidence type="ECO:0000313" key="2">
    <source>
        <dbReference type="EMBL" id="NVE96088.1"/>
    </source>
</evidence>
<dbReference type="Proteomes" id="UP000546031">
    <property type="component" value="Unassembled WGS sequence"/>
</dbReference>
<feature type="domain" description="Transposase IS66 central" evidence="1">
    <location>
        <begin position="1"/>
        <end position="143"/>
    </location>
</feature>
<proteinExistence type="predicted"/>
<dbReference type="RefSeq" id="WP_176274504.1">
    <property type="nucleotide sequence ID" value="NZ_JABWTA010000032.1"/>
</dbReference>
<comment type="caution">
    <text evidence="2">The sequence shown here is derived from an EMBL/GenBank/DDBJ whole genome shotgun (WGS) entry which is preliminary data.</text>
</comment>
<name>A0A850HG00_9SPHN</name>
<accession>A0A850HG00</accession>
<dbReference type="PANTHER" id="PTHR33678:SF1">
    <property type="entry name" value="BLL1576 PROTEIN"/>
    <property type="match status" value="1"/>
</dbReference>
<evidence type="ECO:0000313" key="3">
    <source>
        <dbReference type="Proteomes" id="UP000546031"/>
    </source>
</evidence>
<dbReference type="AlphaFoldDB" id="A0A850HG00"/>
<gene>
    <name evidence="2" type="ORF">HUO12_14380</name>
</gene>
<sequence length="144" mass="16180">VYDFTESRSGEHARAFLGDWRGSLVCDDFSGYKASFALGVTEAGCMAHARRKFIELHQANKSTIAETAIEFIGQLYGIERDAKEFDAEQRYQMRQARAAPIAKALHDWLVAQRSKITDGTATAKAIDYSLNRWVALTRYLDDPA</sequence>
<protein>
    <submittedName>
        <fullName evidence="2">Transposase</fullName>
    </submittedName>
</protein>
<dbReference type="EMBL" id="JABWTA010000032">
    <property type="protein sequence ID" value="NVE96088.1"/>
    <property type="molecule type" value="Genomic_DNA"/>
</dbReference>
<dbReference type="InterPro" id="IPR052344">
    <property type="entry name" value="Transposase-related"/>
</dbReference>
<keyword evidence="3" id="KW-1185">Reference proteome</keyword>
<dbReference type="PANTHER" id="PTHR33678">
    <property type="entry name" value="BLL1576 PROTEIN"/>
    <property type="match status" value="1"/>
</dbReference>
<dbReference type="InterPro" id="IPR004291">
    <property type="entry name" value="Transposase_IS66_central"/>
</dbReference>
<feature type="non-terminal residue" evidence="2">
    <location>
        <position position="1"/>
    </location>
</feature>